<dbReference type="Proteomes" id="UP000325218">
    <property type="component" value="Unassembled WGS sequence"/>
</dbReference>
<dbReference type="Pfam" id="PF10844">
    <property type="entry name" value="DUF2577"/>
    <property type="match status" value="1"/>
</dbReference>
<keyword evidence="2" id="KW-1185">Reference proteome</keyword>
<dbReference type="RefSeq" id="WP_148453683.1">
    <property type="nucleotide sequence ID" value="NZ_BORZ01000026.1"/>
</dbReference>
<sequence length="124" mass="13299">MANLLGTLKKAATDAVNAGNPAAVMFGEVTKTNPLEVLVDQRFTLPADFLLLPESLVHFEIHLNHSHEYTDDSGSGSAAKQTKPALPAKPIVIRRGLEAGDKLLLLRVQGGQQYVILDRVVSAS</sequence>
<reference evidence="1 2" key="1">
    <citation type="submission" date="2019-08" db="EMBL/GenBank/DDBJ databases">
        <title>Genome sequencing of Paenibacillus faecis DSM 23593(T).</title>
        <authorList>
            <person name="Kook J.-K."/>
            <person name="Park S.-N."/>
            <person name="Lim Y.K."/>
        </authorList>
    </citation>
    <scope>NUCLEOTIDE SEQUENCE [LARGE SCALE GENOMIC DNA]</scope>
    <source>
        <strain evidence="1 2">DSM 23593</strain>
    </source>
</reference>
<dbReference type="OrthoDB" id="95576at2"/>
<organism evidence="1 2">
    <name type="scientific">Paenibacillus faecis</name>
    <dbReference type="NCBI Taxonomy" id="862114"/>
    <lineage>
        <taxon>Bacteria</taxon>
        <taxon>Bacillati</taxon>
        <taxon>Bacillota</taxon>
        <taxon>Bacilli</taxon>
        <taxon>Bacillales</taxon>
        <taxon>Paenibacillaceae</taxon>
        <taxon>Paenibacillus</taxon>
    </lineage>
</organism>
<protein>
    <submittedName>
        <fullName evidence="1">DUF2577 domain-containing protein</fullName>
    </submittedName>
</protein>
<accession>A0A5D0CR22</accession>
<evidence type="ECO:0000313" key="2">
    <source>
        <dbReference type="Proteomes" id="UP000325218"/>
    </source>
</evidence>
<comment type="caution">
    <text evidence="1">The sequence shown here is derived from an EMBL/GenBank/DDBJ whole genome shotgun (WGS) entry which is preliminary data.</text>
</comment>
<dbReference type="InterPro" id="IPR022555">
    <property type="entry name" value="DUF2577"/>
</dbReference>
<dbReference type="AlphaFoldDB" id="A0A5D0CR22"/>
<name>A0A5D0CR22_9BACL</name>
<evidence type="ECO:0000313" key="1">
    <source>
        <dbReference type="EMBL" id="TYA12198.1"/>
    </source>
</evidence>
<dbReference type="EMBL" id="VSDO01000003">
    <property type="protein sequence ID" value="TYA12198.1"/>
    <property type="molecule type" value="Genomic_DNA"/>
</dbReference>
<proteinExistence type="predicted"/>
<gene>
    <name evidence="1" type="ORF">FRY98_15920</name>
</gene>